<keyword evidence="7" id="KW-0812">Transmembrane</keyword>
<evidence type="ECO:0000256" key="10">
    <source>
        <dbReference type="ARBA" id="ARBA00030772"/>
    </source>
</evidence>
<dbReference type="GO" id="GO:0015627">
    <property type="term" value="C:type II protein secretion system complex"/>
    <property type="evidence" value="ECO:0007669"/>
    <property type="project" value="InterPro"/>
</dbReference>
<protein>
    <recommendedName>
        <fullName evidence="3">Type II secretion system protein N</fullName>
    </recommendedName>
    <alternativeName>
        <fullName evidence="10">General secretion pathway protein N</fullName>
    </alternativeName>
</protein>
<evidence type="ECO:0000256" key="2">
    <source>
        <dbReference type="ARBA" id="ARBA00007208"/>
    </source>
</evidence>
<keyword evidence="6" id="KW-0997">Cell inner membrane</keyword>
<organism evidence="11 12">
    <name type="scientific">Aquariibacter lacus</name>
    <dbReference type="NCBI Taxonomy" id="2801332"/>
    <lineage>
        <taxon>Bacteria</taxon>
        <taxon>Pseudomonadati</taxon>
        <taxon>Pseudomonadota</taxon>
        <taxon>Betaproteobacteria</taxon>
        <taxon>Burkholderiales</taxon>
        <taxon>Sphaerotilaceae</taxon>
        <taxon>Aquariibacter</taxon>
    </lineage>
</organism>
<evidence type="ECO:0000313" key="11">
    <source>
        <dbReference type="EMBL" id="MBL0719081.1"/>
    </source>
</evidence>
<dbReference type="Pfam" id="PF01203">
    <property type="entry name" value="T2SSN"/>
    <property type="match status" value="1"/>
</dbReference>
<proteinExistence type="inferred from homology"/>
<name>A0A9X0XDR2_9BURK</name>
<sequence length="278" mass="28648">MRPAGPPAEHGSSRPARRWGLAGALLGGLLAGLALAPAAWLGDAVAAASGEHLRLDAPAGTVWQGSAVPVLSGGPGSRDALALPDRLHWRLGWSGGPVLDLAQACCIEAGTRLRVQAGWGRLHLGLEPPQALAAETAPELARWPAAWLSGLGTPWNTLQAGGRLSLRSQGLGLGWTRAGWQLDGVAVLGLQDLSARLSPLPRLGSYELQLAGEGPGRARLSLSTRDGALQLRGDGQLSARGLRFRGEAEAAPGEEAALANLLNIIGRRQGARSVLAIG</sequence>
<dbReference type="Proteomes" id="UP000643207">
    <property type="component" value="Unassembled WGS sequence"/>
</dbReference>
<evidence type="ECO:0000256" key="9">
    <source>
        <dbReference type="ARBA" id="ARBA00023136"/>
    </source>
</evidence>
<dbReference type="EMBL" id="JAERRA010000001">
    <property type="protein sequence ID" value="MBL0719081.1"/>
    <property type="molecule type" value="Genomic_DNA"/>
</dbReference>
<dbReference type="AlphaFoldDB" id="A0A9X0XDR2"/>
<accession>A0A9X0XDR2</accession>
<comment type="subcellular location">
    <subcellularLocation>
        <location evidence="1">Cell inner membrane</location>
    </subcellularLocation>
</comment>
<keyword evidence="12" id="KW-1185">Reference proteome</keyword>
<evidence type="ECO:0000256" key="1">
    <source>
        <dbReference type="ARBA" id="ARBA00004533"/>
    </source>
</evidence>
<evidence type="ECO:0000256" key="6">
    <source>
        <dbReference type="ARBA" id="ARBA00022519"/>
    </source>
</evidence>
<evidence type="ECO:0000313" key="12">
    <source>
        <dbReference type="Proteomes" id="UP000643207"/>
    </source>
</evidence>
<keyword evidence="5" id="KW-1003">Cell membrane</keyword>
<comment type="caution">
    <text evidence="11">The sequence shown here is derived from an EMBL/GenBank/DDBJ whole genome shotgun (WGS) entry which is preliminary data.</text>
</comment>
<evidence type="ECO:0000256" key="7">
    <source>
        <dbReference type="ARBA" id="ARBA00022692"/>
    </source>
</evidence>
<keyword evidence="8" id="KW-0653">Protein transport</keyword>
<gene>
    <name evidence="11" type="primary">gspN</name>
    <name evidence="11" type="ORF">JI742_04175</name>
</gene>
<comment type="similarity">
    <text evidence="2">Belongs to the GSP N family.</text>
</comment>
<dbReference type="GO" id="GO:0015628">
    <property type="term" value="P:protein secretion by the type II secretion system"/>
    <property type="evidence" value="ECO:0007669"/>
    <property type="project" value="InterPro"/>
</dbReference>
<evidence type="ECO:0000256" key="4">
    <source>
        <dbReference type="ARBA" id="ARBA00022448"/>
    </source>
</evidence>
<evidence type="ECO:0000256" key="3">
    <source>
        <dbReference type="ARBA" id="ARBA00021563"/>
    </source>
</evidence>
<evidence type="ECO:0000256" key="8">
    <source>
        <dbReference type="ARBA" id="ARBA00022927"/>
    </source>
</evidence>
<dbReference type="InterPro" id="IPR022792">
    <property type="entry name" value="T2SS_protein-GspN"/>
</dbReference>
<evidence type="ECO:0000256" key="5">
    <source>
        <dbReference type="ARBA" id="ARBA00022475"/>
    </source>
</evidence>
<reference evidence="11 12" key="1">
    <citation type="submission" date="2021-01" db="EMBL/GenBank/DDBJ databases">
        <title>Piscinibacter sp. Jin2 Genome sequencing and assembly.</title>
        <authorList>
            <person name="Kim I."/>
        </authorList>
    </citation>
    <scope>NUCLEOTIDE SEQUENCE [LARGE SCALE GENOMIC DNA]</scope>
    <source>
        <strain evidence="11 12">Jin2</strain>
    </source>
</reference>
<keyword evidence="9" id="KW-0472">Membrane</keyword>
<keyword evidence="4" id="KW-0813">Transport</keyword>
<dbReference type="GO" id="GO:0005886">
    <property type="term" value="C:plasma membrane"/>
    <property type="evidence" value="ECO:0007669"/>
    <property type="project" value="UniProtKB-SubCell"/>
</dbReference>